<organism evidence="3 4">
    <name type="scientific">Dyella thiooxydans</name>
    <dbReference type="NCBI Taxonomy" id="445710"/>
    <lineage>
        <taxon>Bacteria</taxon>
        <taxon>Pseudomonadati</taxon>
        <taxon>Pseudomonadota</taxon>
        <taxon>Gammaproteobacteria</taxon>
        <taxon>Lysobacterales</taxon>
        <taxon>Rhodanobacteraceae</taxon>
        <taxon>Dyella</taxon>
    </lineage>
</organism>
<gene>
    <name evidence="3" type="ORF">ATSB10_18610</name>
</gene>
<dbReference type="OrthoDB" id="9803749at2"/>
<dbReference type="RefSeq" id="WP_063672264.1">
    <property type="nucleotide sequence ID" value="NZ_CP014841.1"/>
</dbReference>
<evidence type="ECO:0000256" key="2">
    <source>
        <dbReference type="PROSITE-ProRule" id="PRU01282"/>
    </source>
</evidence>
<dbReference type="InterPro" id="IPR006660">
    <property type="entry name" value="Arsenate_reductase-like"/>
</dbReference>
<dbReference type="STRING" id="445710.ATSB10_18610"/>
<comment type="similarity">
    <text evidence="1 2">Belongs to the ArsC family.</text>
</comment>
<proteinExistence type="inferred from homology"/>
<dbReference type="Gene3D" id="3.40.30.10">
    <property type="entry name" value="Glutaredoxin"/>
    <property type="match status" value="1"/>
</dbReference>
<evidence type="ECO:0008006" key="5">
    <source>
        <dbReference type="Google" id="ProtNLM"/>
    </source>
</evidence>
<dbReference type="PANTHER" id="PTHR30041:SF8">
    <property type="entry name" value="PROTEIN YFFB"/>
    <property type="match status" value="1"/>
</dbReference>
<evidence type="ECO:0000256" key="1">
    <source>
        <dbReference type="ARBA" id="ARBA00007198"/>
    </source>
</evidence>
<dbReference type="AlphaFoldDB" id="A0A161JXC4"/>
<evidence type="ECO:0000313" key="4">
    <source>
        <dbReference type="Proteomes" id="UP000077255"/>
    </source>
</evidence>
<accession>A0A161JXC4</accession>
<protein>
    <recommendedName>
        <fullName evidence="5">Arsenate reductase</fullName>
    </recommendedName>
</protein>
<dbReference type="EMBL" id="CP014841">
    <property type="protein sequence ID" value="AND69315.1"/>
    <property type="molecule type" value="Genomic_DNA"/>
</dbReference>
<dbReference type="KEGG" id="dtx:ATSB10_18610"/>
<evidence type="ECO:0000313" key="3">
    <source>
        <dbReference type="EMBL" id="AND69315.1"/>
    </source>
</evidence>
<dbReference type="PATRIC" id="fig|445710.3.peg.1859"/>
<dbReference type="PANTHER" id="PTHR30041">
    <property type="entry name" value="ARSENATE REDUCTASE"/>
    <property type="match status" value="1"/>
</dbReference>
<keyword evidence="4" id="KW-1185">Reference proteome</keyword>
<dbReference type="PROSITE" id="PS51353">
    <property type="entry name" value="ARSC"/>
    <property type="match status" value="1"/>
</dbReference>
<dbReference type="SUPFAM" id="SSF52833">
    <property type="entry name" value="Thioredoxin-like"/>
    <property type="match status" value="1"/>
</dbReference>
<dbReference type="InterPro" id="IPR036249">
    <property type="entry name" value="Thioredoxin-like_sf"/>
</dbReference>
<dbReference type="Proteomes" id="UP000077255">
    <property type="component" value="Chromosome"/>
</dbReference>
<name>A0A161JXC4_9GAMM</name>
<sequence length="125" mass="13734">MAEAAVLYGLAGTDACRKACAWLDRFGHAYRFVDTQRERPAPEALKAWAQAAGGWDALADRSGRAWKGLLPQRRNPESDPEWTLLIREHPGVLRQPLAVLADGTLLLGFTGGQYEKRFGKGRATA</sequence>
<reference evidence="3 4" key="1">
    <citation type="submission" date="2016-02" db="EMBL/GenBank/DDBJ databases">
        <title>Complete genome sequencing and analysis of ATSB10, Dyella thiooxydans isolated from rhizosphere soil of sunflower (Helianthus annuus L.).</title>
        <authorList>
            <person name="Lee Y."/>
            <person name="Hwangbo K."/>
            <person name="Chung H."/>
            <person name="Yoo J."/>
            <person name="Kim K.Y."/>
            <person name="Sa T.M."/>
            <person name="Um Y."/>
            <person name="Madhaiyan M."/>
        </authorList>
    </citation>
    <scope>NUCLEOTIDE SEQUENCE [LARGE SCALE GENOMIC DNA]</scope>
    <source>
        <strain evidence="3 4">ATSB10</strain>
    </source>
</reference>